<gene>
    <name evidence="1" type="ORF">SSRG_00033</name>
</gene>
<protein>
    <submittedName>
        <fullName evidence="1">Uncharacterized protein</fullName>
    </submittedName>
</protein>
<evidence type="ECO:0000313" key="1">
    <source>
        <dbReference type="EMBL" id="EFL37229.1"/>
    </source>
</evidence>
<name>D9XZP2_9ACTN</name>
<organism evidence="1 2">
    <name type="scientific">Streptomyces griseoflavus Tu4000</name>
    <dbReference type="NCBI Taxonomy" id="467200"/>
    <lineage>
        <taxon>Bacteria</taxon>
        <taxon>Bacillati</taxon>
        <taxon>Actinomycetota</taxon>
        <taxon>Actinomycetes</taxon>
        <taxon>Kitasatosporales</taxon>
        <taxon>Streptomycetaceae</taxon>
        <taxon>Streptomyces</taxon>
    </lineage>
</organism>
<dbReference type="EMBL" id="GG657758">
    <property type="protein sequence ID" value="EFL37229.1"/>
    <property type="molecule type" value="Genomic_DNA"/>
</dbReference>
<accession>D9XZP2</accession>
<evidence type="ECO:0000313" key="2">
    <source>
        <dbReference type="Proteomes" id="UP000002968"/>
    </source>
</evidence>
<sequence>MAAARMTVMTDTTGTVRHDVADLAESLLTHDDADLDRPFTILTHRQASSLVERREALRPLYEAIVARIGPPTLLGGTAHGPSVRWHGSERILLLSGDHGEALLSAHEATAFVQEEYSRFDSGGLPYTWQLDRHGPGHDHGWTFNGHAAANGWAQTEEHLAQILASWAEHMPLQAPGDWVSFKLWASRDWGRTMIVSYQPSQTNRELCAVIDDRGHEQTPERAAQMRARGWQDLDDTGRWYTRLPETDPTAPATLARLIVTDLRARGTVSSHEVTAWDISAGDQGKLWVPGIGVDVHPRRGEHF</sequence>
<dbReference type="Proteomes" id="UP000002968">
    <property type="component" value="Unassembled WGS sequence"/>
</dbReference>
<dbReference type="AlphaFoldDB" id="D9XZP2"/>
<dbReference type="HOGENOM" id="CLU_943054_0_0_11"/>
<keyword evidence="2" id="KW-1185">Reference proteome</keyword>
<reference evidence="1" key="1">
    <citation type="submission" date="2009-02" db="EMBL/GenBank/DDBJ databases">
        <title>Annotation of Streptomyces griseoflavus strain Tu4000.</title>
        <authorList>
            <consortium name="The Broad Institute Genome Sequencing Platform"/>
            <consortium name="Broad Institute Microbial Sequencing Center"/>
            <person name="Fischbach M."/>
            <person name="Godfrey P."/>
            <person name="Ward D."/>
            <person name="Young S."/>
            <person name="Zeng Q."/>
            <person name="Koehrsen M."/>
            <person name="Alvarado L."/>
            <person name="Berlin A.M."/>
            <person name="Bochicchio J."/>
            <person name="Borenstein D."/>
            <person name="Chapman S.B."/>
            <person name="Chen Z."/>
            <person name="Engels R."/>
            <person name="Freedman E."/>
            <person name="Gellesch M."/>
            <person name="Goldberg J."/>
            <person name="Griggs A."/>
            <person name="Gujja S."/>
            <person name="Heilman E.R."/>
            <person name="Heiman D.I."/>
            <person name="Hepburn T.A."/>
            <person name="Howarth C."/>
            <person name="Jen D."/>
            <person name="Larson L."/>
            <person name="Lewis B."/>
            <person name="Mehta T."/>
            <person name="Park D."/>
            <person name="Pearson M."/>
            <person name="Richards J."/>
            <person name="Roberts A."/>
            <person name="Saif S."/>
            <person name="Shea T.D."/>
            <person name="Shenoy N."/>
            <person name="Sisk P."/>
            <person name="Stolte C."/>
            <person name="Sykes S.N."/>
            <person name="Thomson T."/>
            <person name="Walk T."/>
            <person name="White J."/>
            <person name="Yandava C."/>
            <person name="Straight P."/>
            <person name="Clardy J."/>
            <person name="Hung D."/>
            <person name="Kolter R."/>
            <person name="Mekalanos J."/>
            <person name="Walker S."/>
            <person name="Walsh C.T."/>
            <person name="Wieland-Brown L.C."/>
            <person name="Haas B."/>
            <person name="Nusbaum C."/>
            <person name="Birren B."/>
        </authorList>
    </citation>
    <scope>NUCLEOTIDE SEQUENCE [LARGE SCALE GENOMIC DNA]</scope>
    <source>
        <strain evidence="1">Tu4000</strain>
    </source>
</reference>
<dbReference type="eggNOG" id="ENOG5031DCY">
    <property type="taxonomic scope" value="Bacteria"/>
</dbReference>
<proteinExistence type="predicted"/>